<protein>
    <submittedName>
        <fullName evidence="1">821_t:CDS:1</fullName>
    </submittedName>
</protein>
<gene>
    <name evidence="1" type="ORF">DERYTH_LOCUS6187</name>
</gene>
<dbReference type="Proteomes" id="UP000789405">
    <property type="component" value="Unassembled WGS sequence"/>
</dbReference>
<comment type="caution">
    <text evidence="1">The sequence shown here is derived from an EMBL/GenBank/DDBJ whole genome shotgun (WGS) entry which is preliminary data.</text>
</comment>
<dbReference type="AlphaFoldDB" id="A0A9N9BJW1"/>
<sequence length="52" mass="5787">MNQSTNQAVGANHQNNNGLQIVQNVGSPQNAAIVRQSPRPQNTFVERKERNM</sequence>
<evidence type="ECO:0000313" key="1">
    <source>
        <dbReference type="EMBL" id="CAG8570580.1"/>
    </source>
</evidence>
<name>A0A9N9BJW1_9GLOM</name>
<keyword evidence="2" id="KW-1185">Reference proteome</keyword>
<evidence type="ECO:0000313" key="2">
    <source>
        <dbReference type="Proteomes" id="UP000789405"/>
    </source>
</evidence>
<dbReference type="EMBL" id="CAJVPY010002741">
    <property type="protein sequence ID" value="CAG8570580.1"/>
    <property type="molecule type" value="Genomic_DNA"/>
</dbReference>
<reference evidence="1" key="1">
    <citation type="submission" date="2021-06" db="EMBL/GenBank/DDBJ databases">
        <authorList>
            <person name="Kallberg Y."/>
            <person name="Tangrot J."/>
            <person name="Rosling A."/>
        </authorList>
    </citation>
    <scope>NUCLEOTIDE SEQUENCE</scope>
    <source>
        <strain evidence="1">MA453B</strain>
    </source>
</reference>
<organism evidence="1 2">
    <name type="scientific">Dentiscutata erythropus</name>
    <dbReference type="NCBI Taxonomy" id="1348616"/>
    <lineage>
        <taxon>Eukaryota</taxon>
        <taxon>Fungi</taxon>
        <taxon>Fungi incertae sedis</taxon>
        <taxon>Mucoromycota</taxon>
        <taxon>Glomeromycotina</taxon>
        <taxon>Glomeromycetes</taxon>
        <taxon>Diversisporales</taxon>
        <taxon>Gigasporaceae</taxon>
        <taxon>Dentiscutata</taxon>
    </lineage>
</organism>
<proteinExistence type="predicted"/>
<accession>A0A9N9BJW1</accession>